<sequence>MLVFTAVTKSWIAAHAVYRYILLTLPVFGAGHRHRLLEWLSLGMTMLLSQASGLPFAHCFGMADTLVVPAAAGWSAIATAFDLVPPPAEKTREIDVEGDLFLAGLQLSVALVAAAGMFEAWVERSVELERIEKAKNPQPKKPPPKAVTTSYEMYDV</sequence>
<gene>
    <name evidence="1" type="ORF">NLG97_g10406</name>
</gene>
<name>A0ACC1QFR3_9HYPO</name>
<proteinExistence type="predicted"/>
<accession>A0ACC1QFR3</accession>
<comment type="caution">
    <text evidence="1">The sequence shown here is derived from an EMBL/GenBank/DDBJ whole genome shotgun (WGS) entry which is preliminary data.</text>
</comment>
<dbReference type="EMBL" id="JANAKD010002585">
    <property type="protein sequence ID" value="KAJ3473273.1"/>
    <property type="molecule type" value="Genomic_DNA"/>
</dbReference>
<evidence type="ECO:0000313" key="2">
    <source>
        <dbReference type="Proteomes" id="UP001148737"/>
    </source>
</evidence>
<keyword evidence="2" id="KW-1185">Reference proteome</keyword>
<evidence type="ECO:0000313" key="1">
    <source>
        <dbReference type="EMBL" id="KAJ3473273.1"/>
    </source>
</evidence>
<reference evidence="1" key="1">
    <citation type="submission" date="2022-07" db="EMBL/GenBank/DDBJ databases">
        <title>Genome Sequence of Lecanicillium saksenae.</title>
        <authorList>
            <person name="Buettner E."/>
        </authorList>
    </citation>
    <scope>NUCLEOTIDE SEQUENCE</scope>
    <source>
        <strain evidence="1">VT-O1</strain>
    </source>
</reference>
<protein>
    <submittedName>
        <fullName evidence="1">Uncharacterized protein</fullName>
    </submittedName>
</protein>
<dbReference type="Proteomes" id="UP001148737">
    <property type="component" value="Unassembled WGS sequence"/>
</dbReference>
<organism evidence="1 2">
    <name type="scientific">Lecanicillium saksenae</name>
    <dbReference type="NCBI Taxonomy" id="468837"/>
    <lineage>
        <taxon>Eukaryota</taxon>
        <taxon>Fungi</taxon>
        <taxon>Dikarya</taxon>
        <taxon>Ascomycota</taxon>
        <taxon>Pezizomycotina</taxon>
        <taxon>Sordariomycetes</taxon>
        <taxon>Hypocreomycetidae</taxon>
        <taxon>Hypocreales</taxon>
        <taxon>Cordycipitaceae</taxon>
        <taxon>Lecanicillium</taxon>
    </lineage>
</organism>